<keyword evidence="5 6" id="KW-0472">Membrane</keyword>
<comment type="caution">
    <text evidence="8">The sequence shown here is derived from an EMBL/GenBank/DDBJ whole genome shotgun (WGS) entry which is preliminary data.</text>
</comment>
<evidence type="ECO:0000256" key="5">
    <source>
        <dbReference type="ARBA" id="ARBA00023136"/>
    </source>
</evidence>
<dbReference type="GO" id="GO:0022857">
    <property type="term" value="F:transmembrane transporter activity"/>
    <property type="evidence" value="ECO:0007669"/>
    <property type="project" value="InterPro"/>
</dbReference>
<dbReference type="Gene3D" id="1.20.1720.10">
    <property type="entry name" value="Multidrug resistance protein D"/>
    <property type="match status" value="1"/>
</dbReference>
<comment type="subcellular location">
    <subcellularLocation>
        <location evidence="1">Membrane</location>
        <topology evidence="1">Multi-pass membrane protein</topology>
    </subcellularLocation>
</comment>
<organism evidence="8 9">
    <name type="scientific">Colletotrichum salicis</name>
    <dbReference type="NCBI Taxonomy" id="1209931"/>
    <lineage>
        <taxon>Eukaryota</taxon>
        <taxon>Fungi</taxon>
        <taxon>Dikarya</taxon>
        <taxon>Ascomycota</taxon>
        <taxon>Pezizomycotina</taxon>
        <taxon>Sordariomycetes</taxon>
        <taxon>Hypocreomycetidae</taxon>
        <taxon>Glomerellales</taxon>
        <taxon>Glomerellaceae</taxon>
        <taxon>Colletotrichum</taxon>
        <taxon>Colletotrichum acutatum species complex</taxon>
    </lineage>
</organism>
<feature type="domain" description="FAS1" evidence="7">
    <location>
        <begin position="431"/>
        <end position="657"/>
    </location>
</feature>
<gene>
    <name evidence="8" type="ORF">CSAL01_10111</name>
</gene>
<dbReference type="OrthoDB" id="10021397at2759"/>
<feature type="transmembrane region" description="Helical" evidence="6">
    <location>
        <begin position="67"/>
        <end position="87"/>
    </location>
</feature>
<dbReference type="PANTHER" id="PTHR23501:SF193">
    <property type="entry name" value="MULTIDRUG TRANSPORTER, PUTATIVE (AFU_ORTHOLOGUE AFUA_8G00940)-RELATED"/>
    <property type="match status" value="1"/>
</dbReference>
<feature type="transmembrane region" description="Helical" evidence="6">
    <location>
        <begin position="166"/>
        <end position="188"/>
    </location>
</feature>
<keyword evidence="9" id="KW-1185">Reference proteome</keyword>
<evidence type="ECO:0000313" key="8">
    <source>
        <dbReference type="EMBL" id="KXH56913.1"/>
    </source>
</evidence>
<evidence type="ECO:0000313" key="9">
    <source>
        <dbReference type="Proteomes" id="UP000070121"/>
    </source>
</evidence>
<dbReference type="GO" id="GO:0005886">
    <property type="term" value="C:plasma membrane"/>
    <property type="evidence" value="ECO:0007669"/>
    <property type="project" value="TreeGrafter"/>
</dbReference>
<evidence type="ECO:0000256" key="3">
    <source>
        <dbReference type="ARBA" id="ARBA00022692"/>
    </source>
</evidence>
<accession>A0A135U978</accession>
<feature type="transmembrane region" description="Helical" evidence="6">
    <location>
        <begin position="637"/>
        <end position="653"/>
    </location>
</feature>
<evidence type="ECO:0000256" key="4">
    <source>
        <dbReference type="ARBA" id="ARBA00022989"/>
    </source>
</evidence>
<comment type="similarity">
    <text evidence="2">Belongs to the major facilitator superfamily. TCR/Tet family.</text>
</comment>
<dbReference type="PANTHER" id="PTHR23501">
    <property type="entry name" value="MAJOR FACILITATOR SUPERFAMILY"/>
    <property type="match status" value="1"/>
</dbReference>
<dbReference type="InterPro" id="IPR036259">
    <property type="entry name" value="MFS_trans_sf"/>
</dbReference>
<reference evidence="8 9" key="1">
    <citation type="submission" date="2014-02" db="EMBL/GenBank/DDBJ databases">
        <title>The genome sequence of Colletotrichum salicis CBS 607.94.</title>
        <authorList>
            <person name="Baroncelli R."/>
            <person name="Thon M.R."/>
        </authorList>
    </citation>
    <scope>NUCLEOTIDE SEQUENCE [LARGE SCALE GENOMIC DNA]</scope>
    <source>
        <strain evidence="8 9">CBS 607.94</strain>
    </source>
</reference>
<feature type="transmembrane region" description="Helical" evidence="6">
    <location>
        <begin position="288"/>
        <end position="309"/>
    </location>
</feature>
<dbReference type="InterPro" id="IPR011701">
    <property type="entry name" value="MFS"/>
</dbReference>
<dbReference type="InterPro" id="IPR000782">
    <property type="entry name" value="FAS1_domain"/>
</dbReference>
<dbReference type="Pfam" id="PF07690">
    <property type="entry name" value="MFS_1"/>
    <property type="match status" value="1"/>
</dbReference>
<sequence>MASVFSLGWVYHGFFFVFLVGSAICGWASTSEIFIVGRAVSGIGAAAVTSGGGLTVVLVISSPQRRPLYIGLCSSCFALGLILAPIIGGAFTEKLTWRWCFWINLPGGAVTLFAMFLYFKLPPREGGPMTTMQRILSLDLVGSFVFVPGIFMLILALQWGGNSYPWKSAIIIGLLVGSIVMLGLFAVWESRLGDSAVIPGVLVTRRTVLLSVIFSFYHLGALSVSSYYLPEWFQAVQGATPFESGIRVLPSVISQIVGTICAGAIVLMCTAAALYTQFTVSNTPSSQWIGFQVIQGLGVGFSMQIPSLMVQVALRDRADLLPIGVSLNIFAQFLGATVAGIANVRVIVDQYFPSLFDPIMESYNSAIAQTHVFYRLRAQKELEPETWWSWRLTATPKPRLGTNGKASLAHSTTMHLLTYTTSAILLASAAAQSLGDVLSKHGSTPMLHGLLVDLKLMETFETTKNSTLLAMTDDAIIYLAKWGLNLTSIDPDVKGASRRVKESTRHRRYSPGSPPVLCRCSPGAPPAHLTTDMARGILKYHLLEGAYLSSALALHAETQLARSSLKFSSGLTNISQGAVVKLTASYDGSHSLRVESGNQKIIHTVDTDIHHAQTALSTRSTRVCGDSKGRIIVNGKMVMMQNVLISGGVAHVVDELLSPETDPGHDSSPGAIGAPWGLREDIARAVVGLTVISGVFIIGVVKAVRWRAAKRKAFLHYEPLPTRPSVVWVVPK</sequence>
<feature type="transmembrane region" description="Helical" evidence="6">
    <location>
        <begin position="329"/>
        <end position="348"/>
    </location>
</feature>
<evidence type="ECO:0000259" key="7">
    <source>
        <dbReference type="PROSITE" id="PS50213"/>
    </source>
</evidence>
<feature type="transmembrane region" description="Helical" evidence="6">
    <location>
        <begin position="140"/>
        <end position="160"/>
    </location>
</feature>
<dbReference type="Gene3D" id="2.30.180.10">
    <property type="entry name" value="FAS1 domain"/>
    <property type="match status" value="1"/>
</dbReference>
<dbReference type="PROSITE" id="PS50213">
    <property type="entry name" value="FAS1"/>
    <property type="match status" value="1"/>
</dbReference>
<keyword evidence="4 6" id="KW-1133">Transmembrane helix</keyword>
<evidence type="ECO:0000256" key="2">
    <source>
        <dbReference type="ARBA" id="ARBA00007520"/>
    </source>
</evidence>
<dbReference type="SUPFAM" id="SSF103473">
    <property type="entry name" value="MFS general substrate transporter"/>
    <property type="match status" value="1"/>
</dbReference>
<feature type="transmembrane region" description="Helical" evidence="6">
    <location>
        <begin position="7"/>
        <end position="29"/>
    </location>
</feature>
<feature type="transmembrane region" description="Helical" evidence="6">
    <location>
        <begin position="249"/>
        <end position="276"/>
    </location>
</feature>
<proteinExistence type="inferred from homology"/>
<evidence type="ECO:0000256" key="6">
    <source>
        <dbReference type="SAM" id="Phobius"/>
    </source>
</evidence>
<feature type="transmembrane region" description="Helical" evidence="6">
    <location>
        <begin position="99"/>
        <end position="119"/>
    </location>
</feature>
<evidence type="ECO:0000256" key="1">
    <source>
        <dbReference type="ARBA" id="ARBA00004141"/>
    </source>
</evidence>
<dbReference type="AlphaFoldDB" id="A0A135U978"/>
<keyword evidence="3 6" id="KW-0812">Transmembrane</keyword>
<dbReference type="EMBL" id="JFFI01001634">
    <property type="protein sequence ID" value="KXH56913.1"/>
    <property type="molecule type" value="Genomic_DNA"/>
</dbReference>
<dbReference type="SUPFAM" id="SSF82153">
    <property type="entry name" value="FAS1 domain"/>
    <property type="match status" value="1"/>
</dbReference>
<feature type="transmembrane region" description="Helical" evidence="6">
    <location>
        <begin position="682"/>
        <end position="704"/>
    </location>
</feature>
<feature type="transmembrane region" description="Helical" evidence="6">
    <location>
        <begin position="35"/>
        <end position="60"/>
    </location>
</feature>
<dbReference type="InterPro" id="IPR036378">
    <property type="entry name" value="FAS1_dom_sf"/>
</dbReference>
<dbReference type="Proteomes" id="UP000070121">
    <property type="component" value="Unassembled WGS sequence"/>
</dbReference>
<feature type="transmembrane region" description="Helical" evidence="6">
    <location>
        <begin position="208"/>
        <end position="229"/>
    </location>
</feature>
<name>A0A135U978_9PEZI</name>
<protein>
    <recommendedName>
        <fullName evidence="7">FAS1 domain-containing protein</fullName>
    </recommendedName>
</protein>